<feature type="transmembrane region" description="Helical" evidence="6">
    <location>
        <begin position="464"/>
        <end position="485"/>
    </location>
</feature>
<comment type="caution">
    <text evidence="7">The sequence shown here is derived from an EMBL/GenBank/DDBJ whole genome shotgun (WGS) entry which is preliminary data.</text>
</comment>
<keyword evidence="4 6" id="KW-1133">Transmembrane helix</keyword>
<keyword evidence="2" id="KW-1003">Cell membrane</keyword>
<feature type="transmembrane region" description="Helical" evidence="6">
    <location>
        <begin position="161"/>
        <end position="185"/>
    </location>
</feature>
<dbReference type="RefSeq" id="WP_307190596.1">
    <property type="nucleotide sequence ID" value="NZ_JAUSTZ010000002.1"/>
</dbReference>
<evidence type="ECO:0000256" key="1">
    <source>
        <dbReference type="ARBA" id="ARBA00004651"/>
    </source>
</evidence>
<keyword evidence="8" id="KW-1185">Reference proteome</keyword>
<feature type="transmembrane region" description="Helical" evidence="6">
    <location>
        <begin position="337"/>
        <end position="354"/>
    </location>
</feature>
<feature type="transmembrane region" description="Helical" evidence="6">
    <location>
        <begin position="45"/>
        <end position="69"/>
    </location>
</feature>
<proteinExistence type="predicted"/>
<keyword evidence="5 6" id="KW-0472">Membrane</keyword>
<keyword evidence="3 6" id="KW-0812">Transmembrane</keyword>
<evidence type="ECO:0000256" key="4">
    <source>
        <dbReference type="ARBA" id="ARBA00022989"/>
    </source>
</evidence>
<comment type="subcellular location">
    <subcellularLocation>
        <location evidence="1">Cell membrane</location>
        <topology evidence="1">Multi-pass membrane protein</topology>
    </subcellularLocation>
</comment>
<organism evidence="7 8">
    <name type="scientific">Metabacillus niabensis</name>
    <dbReference type="NCBI Taxonomy" id="324854"/>
    <lineage>
        <taxon>Bacteria</taxon>
        <taxon>Bacillati</taxon>
        <taxon>Bacillota</taxon>
        <taxon>Bacilli</taxon>
        <taxon>Bacillales</taxon>
        <taxon>Bacillaceae</taxon>
        <taxon>Metabacillus</taxon>
    </lineage>
</organism>
<dbReference type="InterPro" id="IPR050833">
    <property type="entry name" value="Poly_Biosynth_Transport"/>
</dbReference>
<feature type="transmembrane region" description="Helical" evidence="6">
    <location>
        <begin position="90"/>
        <end position="112"/>
    </location>
</feature>
<feature type="transmembrane region" description="Helical" evidence="6">
    <location>
        <begin position="12"/>
        <end position="33"/>
    </location>
</feature>
<evidence type="ECO:0000313" key="8">
    <source>
        <dbReference type="Proteomes" id="UP001232245"/>
    </source>
</evidence>
<evidence type="ECO:0000256" key="6">
    <source>
        <dbReference type="SAM" id="Phobius"/>
    </source>
</evidence>
<name>A0ABT9YY35_9BACI</name>
<feature type="transmembrane region" description="Helical" evidence="6">
    <location>
        <begin position="301"/>
        <end position="325"/>
    </location>
</feature>
<dbReference type="PANTHER" id="PTHR30250:SF26">
    <property type="entry name" value="PSMA PROTEIN"/>
    <property type="match status" value="1"/>
</dbReference>
<dbReference type="EMBL" id="JAUSTZ010000002">
    <property type="protein sequence ID" value="MDQ0224908.1"/>
    <property type="molecule type" value="Genomic_DNA"/>
</dbReference>
<sequence>MRIENSLKNMLFGISGQVISAIMGFVVRTAFIYTLGIEYLGIDGLFSSILMMLSLANLGFDSAIIYNLYKPLAEKDQYKIQAFINLYQKAYRIIGIVILIIGLSLMPFLSYLMNGQTSIEHINIIYLIFLLNSVSSYFFVYKHSIIIADQRSHIISKIHSVFIFISNLIQIILLILVGNYILVLITQVLFRIIENGYIAKKANKLYPFLKGKNISKLTKLERKAFFKDLYSLFLYKISGVVINGTDNIIISIFIGVTTVGIYSNYLLIITTLTTFLGYIFYSITASVGNVIAKEGQEKKYFIFRVLNFSNFWIYGFFVVCLWNLINPFITIWLGEQYIFNKYIVFAILVNFYTTGMQDAPTTFRDTTGLFNKGRYRPVIAVIINIIFSIILANQIGIAGVILGTVISRFCTYFWYDPYVIFKYVFNQSVKIYFLRYFQFTVLVFMSAIITDAIGSLFFQDKLLLEIIVRILICIIVPNFIFYLIFKGSVEFNYLLSIVKAIMKKYTRKKVAEIA</sequence>
<evidence type="ECO:0000313" key="7">
    <source>
        <dbReference type="EMBL" id="MDQ0224908.1"/>
    </source>
</evidence>
<feature type="transmembrane region" description="Helical" evidence="6">
    <location>
        <begin position="124"/>
        <end position="141"/>
    </location>
</feature>
<evidence type="ECO:0000256" key="5">
    <source>
        <dbReference type="ARBA" id="ARBA00023136"/>
    </source>
</evidence>
<dbReference type="PANTHER" id="PTHR30250">
    <property type="entry name" value="PST FAMILY PREDICTED COLANIC ACID TRANSPORTER"/>
    <property type="match status" value="1"/>
</dbReference>
<evidence type="ECO:0000256" key="3">
    <source>
        <dbReference type="ARBA" id="ARBA00022692"/>
    </source>
</evidence>
<protein>
    <submittedName>
        <fullName evidence="7">O-antigen/teichoic acid export membrane protein</fullName>
    </submittedName>
</protein>
<feature type="transmembrane region" description="Helical" evidence="6">
    <location>
        <begin position="248"/>
        <end position="281"/>
    </location>
</feature>
<evidence type="ECO:0000256" key="2">
    <source>
        <dbReference type="ARBA" id="ARBA00022475"/>
    </source>
</evidence>
<accession>A0ABT9YY35</accession>
<feature type="transmembrane region" description="Helical" evidence="6">
    <location>
        <begin position="436"/>
        <end position="458"/>
    </location>
</feature>
<feature type="transmembrane region" description="Helical" evidence="6">
    <location>
        <begin position="375"/>
        <end position="391"/>
    </location>
</feature>
<reference evidence="7 8" key="1">
    <citation type="submission" date="2023-07" db="EMBL/GenBank/DDBJ databases">
        <title>Genomic Encyclopedia of Type Strains, Phase IV (KMG-IV): sequencing the most valuable type-strain genomes for metagenomic binning, comparative biology and taxonomic classification.</title>
        <authorList>
            <person name="Goeker M."/>
        </authorList>
    </citation>
    <scope>NUCLEOTIDE SEQUENCE [LARGE SCALE GENOMIC DNA]</scope>
    <source>
        <strain evidence="7 8">DSM 17723</strain>
    </source>
</reference>
<gene>
    <name evidence="7" type="ORF">J2S02_001237</name>
</gene>
<dbReference type="Proteomes" id="UP001232245">
    <property type="component" value="Unassembled WGS sequence"/>
</dbReference>